<sequence>MIVENENYVVDPVVMAAESAMLAKGTRAFIEYMPISYQRMDCAFDRLDGQLDDVNRWLDKANEEGKR</sequence>
<protein>
    <submittedName>
        <fullName evidence="1">Uncharacterized protein</fullName>
    </submittedName>
</protein>
<reference evidence="1" key="1">
    <citation type="submission" date="2019-10" db="EMBL/GenBank/DDBJ databases">
        <title>Lactobacillus agilis SN811 Whole Genome Sequencing Project.</title>
        <authorList>
            <person name="Suzuki S."/>
            <person name="Endo A."/>
            <person name="Maeno S."/>
            <person name="Shiwa Y."/>
            <person name="Matsutani M."/>
            <person name="Kajikawa A."/>
        </authorList>
    </citation>
    <scope>NUCLEOTIDE SEQUENCE</scope>
    <source>
        <strain evidence="1">SN811</strain>
    </source>
</reference>
<evidence type="ECO:0000313" key="1">
    <source>
        <dbReference type="EMBL" id="GET11649.1"/>
    </source>
</evidence>
<gene>
    <name evidence="1" type="ORF">SN811_01490</name>
</gene>
<dbReference type="RefSeq" id="WP_172576771.1">
    <property type="nucleotide sequence ID" value="NZ_BLAP01000013.1"/>
</dbReference>
<name>A0A6F9Y2A3_9LACO</name>
<dbReference type="AlphaFoldDB" id="A0A6F9Y2A3"/>
<comment type="caution">
    <text evidence="1">The sequence shown here is derived from an EMBL/GenBank/DDBJ whole genome shotgun (WGS) entry which is preliminary data.</text>
</comment>
<accession>A0A6F9Y2A3</accession>
<proteinExistence type="predicted"/>
<organism evidence="1">
    <name type="scientific">Ligilactobacillus agilis</name>
    <dbReference type="NCBI Taxonomy" id="1601"/>
    <lineage>
        <taxon>Bacteria</taxon>
        <taxon>Bacillati</taxon>
        <taxon>Bacillota</taxon>
        <taxon>Bacilli</taxon>
        <taxon>Lactobacillales</taxon>
        <taxon>Lactobacillaceae</taxon>
        <taxon>Ligilactobacillus</taxon>
    </lineage>
</organism>
<dbReference type="Proteomes" id="UP000494160">
    <property type="component" value="Unassembled WGS sequence"/>
</dbReference>
<dbReference type="EMBL" id="BLAP01000013">
    <property type="protein sequence ID" value="GET11649.1"/>
    <property type="molecule type" value="Genomic_DNA"/>
</dbReference>